<feature type="compositionally biased region" description="Low complexity" evidence="1">
    <location>
        <begin position="1"/>
        <end position="14"/>
    </location>
</feature>
<reference evidence="2 3" key="1">
    <citation type="submission" date="2016-09" db="EMBL/GenBank/DDBJ databases">
        <title>Extensive genetic diversity and differential bi-allelic expression allows diatom success in the polar Southern Ocean.</title>
        <authorList>
            <consortium name="DOE Joint Genome Institute"/>
            <person name="Mock T."/>
            <person name="Otillar R.P."/>
            <person name="Strauss J."/>
            <person name="Dupont C."/>
            <person name="Frickenhaus S."/>
            <person name="Maumus F."/>
            <person name="Mcmullan M."/>
            <person name="Sanges R."/>
            <person name="Schmutz J."/>
            <person name="Toseland A."/>
            <person name="Valas R."/>
            <person name="Veluchamy A."/>
            <person name="Ward B.J."/>
            <person name="Allen A."/>
            <person name="Barry K."/>
            <person name="Falciatore A."/>
            <person name="Ferrante M."/>
            <person name="Fortunato A.E."/>
            <person name="Gloeckner G."/>
            <person name="Gruber A."/>
            <person name="Hipkin R."/>
            <person name="Janech M."/>
            <person name="Kroth P."/>
            <person name="Leese F."/>
            <person name="Lindquist E."/>
            <person name="Lyon B.R."/>
            <person name="Martin J."/>
            <person name="Mayer C."/>
            <person name="Parker M."/>
            <person name="Quesneville H."/>
            <person name="Raymond J."/>
            <person name="Uhlig C."/>
            <person name="Valentin K.U."/>
            <person name="Worden A.Z."/>
            <person name="Armbrust E.V."/>
            <person name="Bowler C."/>
            <person name="Green B."/>
            <person name="Moulton V."/>
            <person name="Van Oosterhout C."/>
            <person name="Grigoriev I."/>
        </authorList>
    </citation>
    <scope>NUCLEOTIDE SEQUENCE [LARGE SCALE GENOMIC DNA]</scope>
    <source>
        <strain evidence="2 3">CCMP1102</strain>
    </source>
</reference>
<sequence length="348" mass="37718">MGNCQQKQTQTQTQSKNGGENDDDNVKQDSNNHFTPPSNTLTSLKADKEKGYSFSIPKNACFNGSSGESCSISSSGDDMEFGDRKFVPVDSTRCLLTHKGKTEAILIRNDHTQTIQICSFTPPGNELGNGHPLFEWGVIGKTNIRTRCNGYTMTTAINNGSSYSVRGVLVASSTSSQQQISNVHNNNNNNNNNKMVVTTLNSDGENKTCATFFEGIDDTWECHTMSGIDPVMMVCFIVALDTLRTMNKQRNGSIINFGSATHRRMILSRGGSSSSSRTRSVKTSRTASLLTSNTSTLNNSSGQSAFGKMLEKSSSSKRNSIGSCSGASCLQQQDMPRRTSFINNARAA</sequence>
<dbReference type="EMBL" id="KV784353">
    <property type="protein sequence ID" value="OEU23647.1"/>
    <property type="molecule type" value="Genomic_DNA"/>
</dbReference>
<proteinExistence type="predicted"/>
<evidence type="ECO:0000313" key="3">
    <source>
        <dbReference type="Proteomes" id="UP000095751"/>
    </source>
</evidence>
<feature type="compositionally biased region" description="Low complexity" evidence="1">
    <location>
        <begin position="316"/>
        <end position="325"/>
    </location>
</feature>
<dbReference type="InParanoid" id="A0A1E7FZS2"/>
<protein>
    <submittedName>
        <fullName evidence="2">Uncharacterized protein</fullName>
    </submittedName>
</protein>
<dbReference type="KEGG" id="fcy:FRACYDRAFT_233819"/>
<organism evidence="2 3">
    <name type="scientific">Fragilariopsis cylindrus CCMP1102</name>
    <dbReference type="NCBI Taxonomy" id="635003"/>
    <lineage>
        <taxon>Eukaryota</taxon>
        <taxon>Sar</taxon>
        <taxon>Stramenopiles</taxon>
        <taxon>Ochrophyta</taxon>
        <taxon>Bacillariophyta</taxon>
        <taxon>Bacillariophyceae</taxon>
        <taxon>Bacillariophycidae</taxon>
        <taxon>Bacillariales</taxon>
        <taxon>Bacillariaceae</taxon>
        <taxon>Fragilariopsis</taxon>
    </lineage>
</organism>
<feature type="region of interest" description="Disordered" evidence="1">
    <location>
        <begin position="1"/>
        <end position="46"/>
    </location>
</feature>
<keyword evidence="3" id="KW-1185">Reference proteome</keyword>
<gene>
    <name evidence="2" type="ORF">FRACYDRAFT_233819</name>
</gene>
<dbReference type="Proteomes" id="UP000095751">
    <property type="component" value="Unassembled WGS sequence"/>
</dbReference>
<name>A0A1E7FZS2_9STRA</name>
<evidence type="ECO:0000313" key="2">
    <source>
        <dbReference type="EMBL" id="OEU23647.1"/>
    </source>
</evidence>
<feature type="region of interest" description="Disordered" evidence="1">
    <location>
        <begin position="268"/>
        <end position="328"/>
    </location>
</feature>
<evidence type="ECO:0000256" key="1">
    <source>
        <dbReference type="SAM" id="MobiDB-lite"/>
    </source>
</evidence>
<feature type="compositionally biased region" description="Low complexity" evidence="1">
    <location>
        <begin position="268"/>
        <end position="301"/>
    </location>
</feature>
<accession>A0A1E7FZS2</accession>
<feature type="compositionally biased region" description="Polar residues" evidence="1">
    <location>
        <begin position="28"/>
        <end position="43"/>
    </location>
</feature>
<dbReference type="AlphaFoldDB" id="A0A1E7FZS2"/>